<dbReference type="Pfam" id="PF07179">
    <property type="entry name" value="SseB"/>
    <property type="match status" value="1"/>
</dbReference>
<proteinExistence type="predicted"/>
<dbReference type="Proteomes" id="UP000676506">
    <property type="component" value="Chromosome 1"/>
</dbReference>
<protein>
    <submittedName>
        <fullName evidence="2">SseB family protein</fullName>
    </submittedName>
</protein>
<evidence type="ECO:0000313" key="2">
    <source>
        <dbReference type="EMBL" id="QUW03303.1"/>
    </source>
</evidence>
<organism evidence="2 3">
    <name type="scientific">Chloracidobacterium validum</name>
    <dbReference type="NCBI Taxonomy" id="2821543"/>
    <lineage>
        <taxon>Bacteria</taxon>
        <taxon>Pseudomonadati</taxon>
        <taxon>Acidobacteriota</taxon>
        <taxon>Terriglobia</taxon>
        <taxon>Terriglobales</taxon>
        <taxon>Acidobacteriaceae</taxon>
        <taxon>Chloracidobacterium</taxon>
    </lineage>
</organism>
<dbReference type="InterPro" id="IPR009839">
    <property type="entry name" value="SseB_N"/>
</dbReference>
<gene>
    <name evidence="2" type="ORF">J8C06_02360</name>
</gene>
<dbReference type="EMBL" id="CP072648">
    <property type="protein sequence ID" value="QUW03303.1"/>
    <property type="molecule type" value="Genomic_DNA"/>
</dbReference>
<accession>A0ABX8B8T6</accession>
<keyword evidence="3" id="KW-1185">Reference proteome</keyword>
<evidence type="ECO:0000259" key="1">
    <source>
        <dbReference type="Pfam" id="PF07179"/>
    </source>
</evidence>
<evidence type="ECO:0000313" key="3">
    <source>
        <dbReference type="Proteomes" id="UP000676506"/>
    </source>
</evidence>
<sequence length="260" mass="28310">MPLPDARTAVREHLAGRITHATLFRSLMTHVDWHVPVHTSPEGEAVVLTFVDAAGERWIKVFTDLSAVEAWVAQEGKELDGQCLVTDGANLFGALDAELAGVEINPGLPEGVHYQRQHIPLLQQWARIIELESALETIDAGETPIGLLRDYDAYVLVLKRTGADSAQLVLAPDADDRMLAAVFTAEDTLAAFFDQVLASADFEPIPVRVNGEQLFTQLQTLPLDGLVFNCSGPTQPRAFGKRLADYVLSRGDESGRGSAR</sequence>
<name>A0ABX8B8T6_9BACT</name>
<dbReference type="RefSeq" id="WP_211429194.1">
    <property type="nucleotide sequence ID" value="NZ_CP072648.1"/>
</dbReference>
<reference evidence="2 3" key="1">
    <citation type="submission" date="2021-03" db="EMBL/GenBank/DDBJ databases">
        <title>Genomic and phenotypic characterization of Chloracidobacterium isolates provides evidence for multiple species.</title>
        <authorList>
            <person name="Saini M.K."/>
            <person name="Costas A.M.G."/>
            <person name="Tank M."/>
            <person name="Bryant D.A."/>
        </authorList>
    </citation>
    <scope>NUCLEOTIDE SEQUENCE [LARGE SCALE GENOMIC DNA]</scope>
    <source>
        <strain evidence="2 3">BV2-C</strain>
    </source>
</reference>
<feature type="domain" description="SseB protein N-terminal" evidence="1">
    <location>
        <begin position="32"/>
        <end position="119"/>
    </location>
</feature>